<reference evidence="1" key="1">
    <citation type="submission" date="2021-05" db="EMBL/GenBank/DDBJ databases">
        <authorList>
            <person name="Scholz U."/>
            <person name="Mascher M."/>
            <person name="Fiebig A."/>
        </authorList>
    </citation>
    <scope>NUCLEOTIDE SEQUENCE [LARGE SCALE GENOMIC DNA]</scope>
</reference>
<dbReference type="Proteomes" id="UP001732700">
    <property type="component" value="Chromosome 4D"/>
</dbReference>
<name>A0ACD5XAR1_AVESA</name>
<organism evidence="1 2">
    <name type="scientific">Avena sativa</name>
    <name type="common">Oat</name>
    <dbReference type="NCBI Taxonomy" id="4498"/>
    <lineage>
        <taxon>Eukaryota</taxon>
        <taxon>Viridiplantae</taxon>
        <taxon>Streptophyta</taxon>
        <taxon>Embryophyta</taxon>
        <taxon>Tracheophyta</taxon>
        <taxon>Spermatophyta</taxon>
        <taxon>Magnoliopsida</taxon>
        <taxon>Liliopsida</taxon>
        <taxon>Poales</taxon>
        <taxon>Poaceae</taxon>
        <taxon>BOP clade</taxon>
        <taxon>Pooideae</taxon>
        <taxon>Poodae</taxon>
        <taxon>Poeae</taxon>
        <taxon>Poeae Chloroplast Group 1 (Aveneae type)</taxon>
        <taxon>Aveninae</taxon>
        <taxon>Avena</taxon>
    </lineage>
</organism>
<reference evidence="1" key="2">
    <citation type="submission" date="2025-09" db="UniProtKB">
        <authorList>
            <consortium name="EnsemblPlants"/>
        </authorList>
    </citation>
    <scope>IDENTIFICATION</scope>
</reference>
<keyword evidence="2" id="KW-1185">Reference proteome</keyword>
<proteinExistence type="predicted"/>
<sequence length="596" mass="67962">MSGGRHGGGRPPGQGDFPGMAARGRGGGWKKSGQAAGREQWAPGSSSNPSPTTAHQAWSRNGGSSSSSSSGNNWAQPYDRRPAARENPRPPPQANSKEPEKRAVPNPVVTPPLANGWQWKSRPSGSESNKADVPPSNFDPEMDSSDAEDSSDDYMSDESDSDASAKSFKTRKMNKWFKSFFEEIKILTVEQVLEPTRPWHCPACKNGPGAIDWFKGLQSLVTHASTKGSRRVKLHREFAALLEEEMSGRGTTVVPSGEQFGKWAGLGGVTDREIVWPPMVIVMNTLLEKDDADKWLGMGNQELLDYFSEYDATKARHAYGPGGHRGMSVLIFESSAVGYMEAERLHKHFVHQNTDREAWQNKKARFLPGGKRQLYGFLAKKDDMEDFNKHCQGKSRLKYDMRSHNEMVVVQLKKMSEENQELNYMKNTVVKEKQRSKFVEGSLSVLAQNYRKFEEDQRVFMRRANEKHKEHEEEMKSQEIFFFDNFEKAMEEKECEFEKLLQEERAKYEKLLQEERAKTKHYDVDSETTENRRLRKDQVQHFIDCHIKDVKEFEAERDDLIKAHEKKMVELEKELDAALMALMEKHKPDTFHASSS</sequence>
<dbReference type="EnsemblPlants" id="AVESA.00010b.r2.4DG0766150.1">
    <property type="protein sequence ID" value="AVESA.00010b.r2.4DG0766150.1.CDS"/>
    <property type="gene ID" value="AVESA.00010b.r2.4DG0766150"/>
</dbReference>
<evidence type="ECO:0000313" key="1">
    <source>
        <dbReference type="EnsemblPlants" id="AVESA.00010b.r2.4DG0766150.1.CDS"/>
    </source>
</evidence>
<accession>A0ACD5XAR1</accession>
<protein>
    <submittedName>
        <fullName evidence="1">Uncharacterized protein</fullName>
    </submittedName>
</protein>
<evidence type="ECO:0000313" key="2">
    <source>
        <dbReference type="Proteomes" id="UP001732700"/>
    </source>
</evidence>